<proteinExistence type="predicted"/>
<dbReference type="STRING" id="697329.Rumal_1689"/>
<evidence type="ECO:0000313" key="2">
    <source>
        <dbReference type="Proteomes" id="UP000006919"/>
    </source>
</evidence>
<organism evidence="1 2">
    <name type="scientific">Ruminococcus albus (strain ATCC 27210 / DSM 20455 / JCM 14654 / NCDO 2250 / 7)</name>
    <dbReference type="NCBI Taxonomy" id="697329"/>
    <lineage>
        <taxon>Bacteria</taxon>
        <taxon>Bacillati</taxon>
        <taxon>Bacillota</taxon>
        <taxon>Clostridia</taxon>
        <taxon>Eubacteriales</taxon>
        <taxon>Oscillospiraceae</taxon>
        <taxon>Ruminococcus</taxon>
    </lineage>
</organism>
<dbReference type="KEGG" id="ral:Rumal_1689"/>
<accession>E6UIC8</accession>
<reference evidence="1 2" key="1">
    <citation type="journal article" date="2011" name="J. Bacteriol.">
        <title>Complete genome of the cellulolytic ruminal bacterium Ruminococcus albus 7.</title>
        <authorList>
            <person name="Suen G."/>
            <person name="Stevenson D.M."/>
            <person name="Bruce D.C."/>
            <person name="Chertkov O."/>
            <person name="Copeland A."/>
            <person name="Cheng J.F."/>
            <person name="Detter C."/>
            <person name="Detter J.C."/>
            <person name="Goodwin L.A."/>
            <person name="Han C.S."/>
            <person name="Hauser L.J."/>
            <person name="Ivanova N.N."/>
            <person name="Kyrpides N.C."/>
            <person name="Land M.L."/>
            <person name="Lapidus A."/>
            <person name="Lucas S."/>
            <person name="Ovchinnikova G."/>
            <person name="Pitluck S."/>
            <person name="Tapia R."/>
            <person name="Woyke T."/>
            <person name="Boyum J."/>
            <person name="Mead D."/>
            <person name="Weimer P.J."/>
        </authorList>
    </citation>
    <scope>NUCLEOTIDE SEQUENCE [LARGE SCALE GENOMIC DNA]</scope>
    <source>
        <strain evidence="2">ATCC 27210 / DSM 20455 / JCM 14654 / NCDO 2250 / 7</strain>
    </source>
</reference>
<sequence>MPRSPEPTSKPPPAADEEITAMLDIIERNTSGFIDD</sequence>
<dbReference type="Proteomes" id="UP000006919">
    <property type="component" value="Chromosome"/>
</dbReference>
<dbReference type="AlphaFoldDB" id="E6UIC8"/>
<name>E6UIC8_RUMA7</name>
<protein>
    <submittedName>
        <fullName evidence="1">Uncharacterized protein</fullName>
    </submittedName>
</protein>
<gene>
    <name evidence="1" type="ordered locus">Rumal_1689</name>
</gene>
<evidence type="ECO:0000313" key="1">
    <source>
        <dbReference type="EMBL" id="ADU22189.1"/>
    </source>
</evidence>
<dbReference type="EMBL" id="CP002403">
    <property type="protein sequence ID" value="ADU22189.1"/>
    <property type="molecule type" value="Genomic_DNA"/>
</dbReference>
<dbReference type="HOGENOM" id="CLU_3358246_0_0_9"/>